<evidence type="ECO:0000313" key="3">
    <source>
        <dbReference type="Proteomes" id="UP000606490"/>
    </source>
</evidence>
<name>A0ABS1V8Z2_9PROT</name>
<evidence type="ECO:0000256" key="1">
    <source>
        <dbReference type="SAM" id="MobiDB-lite"/>
    </source>
</evidence>
<sequence>MPEPRPVQKGTGEAPWTEEEKSRGAAKPEEIEQAGGSPGGRPNDERAKTESAAAETEPDKHR</sequence>
<comment type="caution">
    <text evidence="2">The sequence shown here is derived from an EMBL/GenBank/DDBJ whole genome shotgun (WGS) entry which is preliminary data.</text>
</comment>
<proteinExistence type="predicted"/>
<protein>
    <submittedName>
        <fullName evidence="2">Uncharacterized protein</fullName>
    </submittedName>
</protein>
<organism evidence="2 3">
    <name type="scientific">Belnapia mucosa</name>
    <dbReference type="NCBI Taxonomy" id="2804532"/>
    <lineage>
        <taxon>Bacteria</taxon>
        <taxon>Pseudomonadati</taxon>
        <taxon>Pseudomonadota</taxon>
        <taxon>Alphaproteobacteria</taxon>
        <taxon>Acetobacterales</taxon>
        <taxon>Roseomonadaceae</taxon>
        <taxon>Belnapia</taxon>
    </lineage>
</organism>
<accession>A0ABS1V8Z2</accession>
<dbReference type="EMBL" id="JAEUXJ010000012">
    <property type="protein sequence ID" value="MBL6458118.1"/>
    <property type="molecule type" value="Genomic_DNA"/>
</dbReference>
<feature type="compositionally biased region" description="Basic and acidic residues" evidence="1">
    <location>
        <begin position="18"/>
        <end position="30"/>
    </location>
</feature>
<dbReference type="Proteomes" id="UP000606490">
    <property type="component" value="Unassembled WGS sequence"/>
</dbReference>
<feature type="region of interest" description="Disordered" evidence="1">
    <location>
        <begin position="1"/>
        <end position="62"/>
    </location>
</feature>
<dbReference type="RefSeq" id="WP_202827860.1">
    <property type="nucleotide sequence ID" value="NZ_JAEUXJ010000012.1"/>
</dbReference>
<keyword evidence="3" id="KW-1185">Reference proteome</keyword>
<evidence type="ECO:0000313" key="2">
    <source>
        <dbReference type="EMBL" id="MBL6458118.1"/>
    </source>
</evidence>
<reference evidence="2 3" key="1">
    <citation type="submission" date="2021-01" db="EMBL/GenBank/DDBJ databases">
        <title>Belnapia mucosa sp. nov. and Belnapia arida sp. nov., isolated from the Tabernas Desert (Almeria, Spain).</title>
        <authorList>
            <person name="Molina-Menor E."/>
            <person name="Vidal-Verdu A."/>
            <person name="Calonge A."/>
            <person name="Satari L."/>
            <person name="Pereto Magraner J."/>
            <person name="Porcar Miralles M."/>
        </authorList>
    </citation>
    <scope>NUCLEOTIDE SEQUENCE [LARGE SCALE GENOMIC DNA]</scope>
    <source>
        <strain evidence="2 3">T6</strain>
    </source>
</reference>
<gene>
    <name evidence="2" type="ORF">JMJ55_22530</name>
</gene>